<feature type="domain" description="Halobacterial output" evidence="1">
    <location>
        <begin position="59"/>
        <end position="130"/>
    </location>
</feature>
<reference evidence="2 3" key="1">
    <citation type="journal article" date="2019" name="Int. J. Syst. Evol. Microbiol.">
        <title>The Global Catalogue of Microorganisms (GCM) 10K type strain sequencing project: providing services to taxonomists for standard genome sequencing and annotation.</title>
        <authorList>
            <consortium name="The Broad Institute Genomics Platform"/>
            <consortium name="The Broad Institute Genome Sequencing Center for Infectious Disease"/>
            <person name="Wu L."/>
            <person name="Ma J."/>
        </authorList>
    </citation>
    <scope>NUCLEOTIDE SEQUENCE [LARGE SCALE GENOMIC DNA]</scope>
    <source>
        <strain evidence="2 3">CGMCC 1.3240</strain>
    </source>
</reference>
<evidence type="ECO:0000313" key="2">
    <source>
        <dbReference type="EMBL" id="MFC6904586.1"/>
    </source>
</evidence>
<dbReference type="Pfam" id="PF18545">
    <property type="entry name" value="HalOD1"/>
    <property type="match status" value="1"/>
</dbReference>
<evidence type="ECO:0000313" key="3">
    <source>
        <dbReference type="Proteomes" id="UP001596312"/>
    </source>
</evidence>
<proteinExistence type="predicted"/>
<dbReference type="RefSeq" id="WP_340603091.1">
    <property type="nucleotide sequence ID" value="NZ_JBBMXV010000001.1"/>
</dbReference>
<evidence type="ECO:0000259" key="1">
    <source>
        <dbReference type="Pfam" id="PF18545"/>
    </source>
</evidence>
<gene>
    <name evidence="2" type="ORF">ACFQGH_05165</name>
</gene>
<organism evidence="2 3">
    <name type="scientific">Halalkalicoccus tibetensis</name>
    <dbReference type="NCBI Taxonomy" id="175632"/>
    <lineage>
        <taxon>Archaea</taxon>
        <taxon>Methanobacteriati</taxon>
        <taxon>Methanobacteriota</taxon>
        <taxon>Stenosarchaea group</taxon>
        <taxon>Halobacteria</taxon>
        <taxon>Halobacteriales</taxon>
        <taxon>Halococcaceae</taxon>
        <taxon>Halalkalicoccus</taxon>
    </lineage>
</organism>
<dbReference type="Proteomes" id="UP001596312">
    <property type="component" value="Unassembled WGS sequence"/>
</dbReference>
<accession>A0ABD5V0V1</accession>
<protein>
    <submittedName>
        <fullName evidence="2">HalOD1 output domain-containing protein</fullName>
    </submittedName>
</protein>
<sequence>MTATGPHSGRTNDTLREAVVEDGGYPDLTIESYLLRSAEGISYHEDEMVYRLEYDPSIDKPSRAVVAAVATMTHTDPLDLDPLYREIDTDAFNDLFAPALTDTGRRGQVRFQYSGFEVRATSHGVIEVDPR</sequence>
<dbReference type="InterPro" id="IPR040624">
    <property type="entry name" value="HalOD1"/>
</dbReference>
<dbReference type="EMBL" id="JBHSXQ010000001">
    <property type="protein sequence ID" value="MFC6904586.1"/>
    <property type="molecule type" value="Genomic_DNA"/>
</dbReference>
<name>A0ABD5V0V1_9EURY</name>
<comment type="caution">
    <text evidence="2">The sequence shown here is derived from an EMBL/GenBank/DDBJ whole genome shotgun (WGS) entry which is preliminary data.</text>
</comment>
<dbReference type="AlphaFoldDB" id="A0ABD5V0V1"/>
<keyword evidence="3" id="KW-1185">Reference proteome</keyword>